<dbReference type="KEGG" id="cam:101498915"/>
<dbReference type="GO" id="GO:0006952">
    <property type="term" value="P:defense response"/>
    <property type="evidence" value="ECO:0007669"/>
    <property type="project" value="UniProtKB-KW"/>
</dbReference>
<evidence type="ECO:0000256" key="5">
    <source>
        <dbReference type="SAM" id="Coils"/>
    </source>
</evidence>
<dbReference type="Pfam" id="PF00931">
    <property type="entry name" value="NB-ARC"/>
    <property type="match status" value="1"/>
</dbReference>
<proteinExistence type="inferred from homology"/>
<evidence type="ECO:0000259" key="6">
    <source>
        <dbReference type="Pfam" id="PF00931"/>
    </source>
</evidence>
<protein>
    <submittedName>
        <fullName evidence="9">Uncharacterized protein LOC101498915</fullName>
    </submittedName>
</protein>
<dbReference type="GeneID" id="101498915"/>
<evidence type="ECO:0000259" key="7">
    <source>
        <dbReference type="Pfam" id="PF23247"/>
    </source>
</evidence>
<dbReference type="eggNOG" id="KOG4658">
    <property type="taxonomic scope" value="Eukaryota"/>
</dbReference>
<organism evidence="8 9">
    <name type="scientific">Cicer arietinum</name>
    <name type="common">Chickpea</name>
    <name type="synonym">Garbanzo</name>
    <dbReference type="NCBI Taxonomy" id="3827"/>
    <lineage>
        <taxon>Eukaryota</taxon>
        <taxon>Viridiplantae</taxon>
        <taxon>Streptophyta</taxon>
        <taxon>Embryophyta</taxon>
        <taxon>Tracheophyta</taxon>
        <taxon>Spermatophyta</taxon>
        <taxon>Magnoliopsida</taxon>
        <taxon>eudicotyledons</taxon>
        <taxon>Gunneridae</taxon>
        <taxon>Pentapetalae</taxon>
        <taxon>rosids</taxon>
        <taxon>fabids</taxon>
        <taxon>Fabales</taxon>
        <taxon>Fabaceae</taxon>
        <taxon>Papilionoideae</taxon>
        <taxon>50 kb inversion clade</taxon>
        <taxon>NPAAA clade</taxon>
        <taxon>Hologalegina</taxon>
        <taxon>IRL clade</taxon>
        <taxon>Cicereae</taxon>
        <taxon>Cicer</taxon>
    </lineage>
</organism>
<keyword evidence="8" id="KW-1185">Reference proteome</keyword>
<evidence type="ECO:0000256" key="4">
    <source>
        <dbReference type="ARBA" id="ARBA00022840"/>
    </source>
</evidence>
<dbReference type="Gene3D" id="3.40.50.300">
    <property type="entry name" value="P-loop containing nucleotide triphosphate hydrolases"/>
    <property type="match status" value="1"/>
</dbReference>
<dbReference type="GO" id="GO:0005524">
    <property type="term" value="F:ATP binding"/>
    <property type="evidence" value="ECO:0007669"/>
    <property type="project" value="UniProtKB-KW"/>
</dbReference>
<feature type="non-terminal residue" evidence="9">
    <location>
        <position position="1855"/>
    </location>
</feature>
<keyword evidence="5" id="KW-0175">Coiled coil</keyword>
<dbReference type="RefSeq" id="XP_004493312.1">
    <property type="nucleotide sequence ID" value="XM_004493255.1"/>
</dbReference>
<gene>
    <name evidence="9" type="primary">LOC101498915</name>
</gene>
<feature type="domain" description="Disease resistance protein At4g27190-like leucine-rich repeats" evidence="7">
    <location>
        <begin position="1255"/>
        <end position="1362"/>
    </location>
</feature>
<feature type="domain" description="Disease resistance protein At4g27190-like leucine-rich repeats" evidence="7">
    <location>
        <begin position="1692"/>
        <end position="1813"/>
    </location>
</feature>
<dbReference type="PANTHER" id="PTHR33463">
    <property type="entry name" value="NB-ARC DOMAIN-CONTAINING PROTEIN-RELATED"/>
    <property type="match status" value="1"/>
</dbReference>
<dbReference type="InterPro" id="IPR050905">
    <property type="entry name" value="Plant_NBS-LRR"/>
</dbReference>
<keyword evidence="2" id="KW-0547">Nucleotide-binding</keyword>
<dbReference type="Gene3D" id="1.10.8.430">
    <property type="entry name" value="Helical domain of apoptotic protease-activating factors"/>
    <property type="match status" value="1"/>
</dbReference>
<feature type="domain" description="Disease resistance protein At4g27190-like leucine-rich repeats" evidence="7">
    <location>
        <begin position="887"/>
        <end position="985"/>
    </location>
</feature>
<feature type="coiled-coil region" evidence="5">
    <location>
        <begin position="30"/>
        <end position="64"/>
    </location>
</feature>
<dbReference type="SUPFAM" id="SSF52058">
    <property type="entry name" value="L domain-like"/>
    <property type="match status" value="1"/>
</dbReference>
<dbReference type="Gene3D" id="3.80.10.10">
    <property type="entry name" value="Ribonuclease Inhibitor"/>
    <property type="match status" value="4"/>
</dbReference>
<evidence type="ECO:0000313" key="8">
    <source>
        <dbReference type="Proteomes" id="UP000087171"/>
    </source>
</evidence>
<dbReference type="InterPro" id="IPR032675">
    <property type="entry name" value="LRR_dom_sf"/>
</dbReference>
<evidence type="ECO:0000256" key="2">
    <source>
        <dbReference type="ARBA" id="ARBA00022741"/>
    </source>
</evidence>
<dbReference type="InterPro" id="IPR057135">
    <property type="entry name" value="At4g27190-like_LRR"/>
</dbReference>
<dbReference type="GO" id="GO:0043531">
    <property type="term" value="F:ADP binding"/>
    <property type="evidence" value="ECO:0007669"/>
    <property type="project" value="InterPro"/>
</dbReference>
<dbReference type="InterPro" id="IPR042197">
    <property type="entry name" value="Apaf_helical"/>
</dbReference>
<keyword evidence="3" id="KW-0611">Plant defense</keyword>
<dbReference type="OrthoDB" id="3794806at2759"/>
<reference evidence="8" key="1">
    <citation type="journal article" date="2013" name="Nat. Biotechnol.">
        <title>Draft genome sequence of chickpea (Cicer arietinum) provides a resource for trait improvement.</title>
        <authorList>
            <person name="Varshney R.K."/>
            <person name="Song C."/>
            <person name="Saxena R.K."/>
            <person name="Azam S."/>
            <person name="Yu S."/>
            <person name="Sharpe A.G."/>
            <person name="Cannon S."/>
            <person name="Baek J."/>
            <person name="Rosen B.D."/>
            <person name="Tar'an B."/>
            <person name="Millan T."/>
            <person name="Zhang X."/>
            <person name="Ramsay L.D."/>
            <person name="Iwata A."/>
            <person name="Wang Y."/>
            <person name="Nelson W."/>
            <person name="Farmer A.D."/>
            <person name="Gaur P.M."/>
            <person name="Soderlund C."/>
            <person name="Penmetsa R.V."/>
            <person name="Xu C."/>
            <person name="Bharti A.K."/>
            <person name="He W."/>
            <person name="Winter P."/>
            <person name="Zhao S."/>
            <person name="Hane J.K."/>
            <person name="Carrasquilla-Garcia N."/>
            <person name="Condie J.A."/>
            <person name="Upadhyaya H.D."/>
            <person name="Luo M.C."/>
            <person name="Thudi M."/>
            <person name="Gowda C.L."/>
            <person name="Singh N.P."/>
            <person name="Lichtenzveig J."/>
            <person name="Gali K.K."/>
            <person name="Rubio J."/>
            <person name="Nadarajan N."/>
            <person name="Dolezel J."/>
            <person name="Bansal K.C."/>
            <person name="Xu X."/>
            <person name="Edwards D."/>
            <person name="Zhang G."/>
            <person name="Kahl G."/>
            <person name="Gil J."/>
            <person name="Singh K.B."/>
            <person name="Datta S.K."/>
            <person name="Jackson S.A."/>
            <person name="Wang J."/>
            <person name="Cook D.R."/>
        </authorList>
    </citation>
    <scope>NUCLEOTIDE SEQUENCE [LARGE SCALE GENOMIC DNA]</scope>
    <source>
        <strain evidence="8">cv. CDC Frontier</strain>
    </source>
</reference>
<evidence type="ECO:0000256" key="3">
    <source>
        <dbReference type="ARBA" id="ARBA00022821"/>
    </source>
</evidence>
<dbReference type="PANTHER" id="PTHR33463:SF105">
    <property type="entry name" value="AND NB-ARC DOMAIN DISEASE RESISTANCE PROTEIN, PUTATIVE-RELATED"/>
    <property type="match status" value="1"/>
</dbReference>
<reference evidence="9" key="2">
    <citation type="submission" date="2025-08" db="UniProtKB">
        <authorList>
            <consortium name="RefSeq"/>
        </authorList>
    </citation>
    <scope>IDENTIFICATION</scope>
    <source>
        <tissue evidence="9">Etiolated seedlings</tissue>
    </source>
</reference>
<sequence length="1855" mass="214026">MECLTELAKEAVIKLGDLVVDSTVKHYKYLTQHKKITSNLEEEYKKLKRIKETLEIRVNIEKRKGYEIAPEVQKWLSEVTSIEIKLQKLLSDENKANKNKKFFGGKCPDFALNYSLGKQGTKSTEDITSLKEEEKKFKDLSYPNAALTLKDIFIKDIKSLMSRKLLITEVIEKLKDDEVKMISICGMGGVGKTTLVKELIKSIEISKLFDDVVMTVVSQNINYEKIQTEIAELLGIESKKDSPQGRAMQLFARLSKANRVLIVFDDVWDILDFELIGIPFREHEKSCKILFTSRDENVCLAMGSKVNYQVPVLFEEEAWYLFREMAGKVVDRRDINPIAREIAKECGGLPLAIVTVGRALSNEGKSAWTDALNQLKKSSSFSHVGKSVHPRIELSLKFLNSNVHQFFLMLCGLFPEDFDIPIEGLLNHAMGLRLFEDITSSWEARDRVDTLVVDLKRKFLLLDSNVKGCVKMHDIVREVVLSIANQNAEDRFMVQYNFKWIKKEKLDNINALSLILDDTKELENDFECTTLKLLQVRAQETKPIFWPEHFFKGMCALKVLSMQNLCIPKLPSLSQVSGNLNTLQVEYCDVGDISIIGKELIHLEVLSFAHSNIKELPIEIGNLSILKLLDLICCNDLNVISDNVFIRLTKLEELYLRMSNFPWKNNDAAIKELKKISHKLMVIEMKVRGDANFLKELDFNNLQKFWIYVDPYTRLHRSLFLELKVLNLCAMDYQSICNTLVLLQLVNKCEMLSIRKVINMKNVTTKLLHDRQNKYLKYLKVDSCPNLEYLIDGSISQIHTLELNNLKNLKEICHSSHHHEVERLMTEFSDLVELELRDLPSFTGFNNATILNELNQESDVATEISDSTNTLDEKLSESQHLRSSHVIAKLFSSNWIKQFPKLETILLKNCISLEVVFDLGGYLESSVQALEWLFPQLTKIEISYLKNLLYVWGIVPHHVQGFQNLRFLIISNCDSLKHIFNSNIVRAITNLEKLEVISCRSIENIVVLNIDENDDIKRHVKSIRFNKLHHLSLSKLPKLMSICSDSLWLECPSLKQFDIDDCPMLEISFLPIHVDAKLDNNVDVTNCADIKDVDFQNFKENNSKSSTWSSRCMPFIPKIIHQGNTSKRNSKETLVVPKMLDRVPFIYEMKSRKGKSHMPTLQSLCIVKCHLLDLLFFLEEQCNFTVLSCMKTIKIEKCDNLKTIIAWREKTRDMINSFVVLESLHLKNLPNLTSLQHSMDEHVSDQISIRHFPLIDEFLFPNLTSFLIEACNKINILFSHSSMSSLERLEKLEIRDCENMQEIIYHQEEIDTSENKIMFPALQSLLLINLPNLKTFSQGHYNLHFPSLQKVAIEDCPNMEVFSRGFSDTPKLKVLTIKIESLILKNNYILKIDINAIVQGFKSFVASQGSKMLNWTKLHNEGYSFKSSEIYIKDSHKLIILVPYNEIQVLQHVKELNISYCDSLVEVFGSSRGAYTKKGEVVSFQNLTSIYVANCHNLKSLLSHSMSRSLVQLQTLKVENCKMMEEIVTKENKNTKGGNIKTLFPMLEKLTLMYLPNLECVCSGVYDYDIPLYTIEEDEDMNCNNNKIEVSFVELKVLQFRQVPKLKCFCSGVYDYDIMMSSIEECQIMKTFPQTNVIVKTPNLHTLTWEFQDVPTHGDLNLTIHYLHNSEKYKVELQKLETFKDINEELVGYFKRAASLEIVNCHKLLNCVQSNTMHLFSHMKTLDVRECEYLEEIFEGSNDSMLHYQLDEIWLSLLPKVKHIWKNHNHILGFKDLTAIHIEKCDDLRCVFPDVSMATSLPNLKRLKVCECEKMEEIIRNNNNCNPITQKIIFPSLWRIDLEKLPRLKCFGGSS</sequence>
<dbReference type="InterPro" id="IPR002182">
    <property type="entry name" value="NB-ARC"/>
</dbReference>
<dbReference type="SUPFAM" id="SSF52047">
    <property type="entry name" value="RNI-like"/>
    <property type="match status" value="1"/>
</dbReference>
<name>A0A1S2XTD1_CICAR</name>
<comment type="similarity">
    <text evidence="1">Belongs to the disease resistance NB-LRR family.</text>
</comment>
<dbReference type="FunFam" id="3.40.50.300:FF:001091">
    <property type="entry name" value="Probable disease resistance protein At1g61300"/>
    <property type="match status" value="1"/>
</dbReference>
<dbReference type="Pfam" id="PF23247">
    <property type="entry name" value="LRR_RPS2"/>
    <property type="match status" value="4"/>
</dbReference>
<feature type="domain" description="Disease resistance protein At4g27190-like leucine-rich repeats" evidence="7">
    <location>
        <begin position="1482"/>
        <end position="1563"/>
    </location>
</feature>
<accession>A0A1S2XTD1</accession>
<dbReference type="SUPFAM" id="SSF52540">
    <property type="entry name" value="P-loop containing nucleoside triphosphate hydrolases"/>
    <property type="match status" value="1"/>
</dbReference>
<evidence type="ECO:0000256" key="1">
    <source>
        <dbReference type="ARBA" id="ARBA00008894"/>
    </source>
</evidence>
<dbReference type="PaxDb" id="3827-XP_004493312.1"/>
<dbReference type="InterPro" id="IPR027417">
    <property type="entry name" value="P-loop_NTPase"/>
</dbReference>
<evidence type="ECO:0000313" key="9">
    <source>
        <dbReference type="RefSeq" id="XP_004493312.1"/>
    </source>
</evidence>
<keyword evidence="4" id="KW-0067">ATP-binding</keyword>
<dbReference type="Proteomes" id="UP000087171">
    <property type="component" value="Chromosome Ca3"/>
</dbReference>
<dbReference type="PRINTS" id="PR00364">
    <property type="entry name" value="DISEASERSIST"/>
</dbReference>
<feature type="domain" description="NB-ARC" evidence="6">
    <location>
        <begin position="167"/>
        <end position="327"/>
    </location>
</feature>